<dbReference type="AlphaFoldDB" id="E1EW48"/>
<evidence type="ECO:0000313" key="1">
    <source>
        <dbReference type="EMBL" id="EFO65577.1"/>
    </source>
</evidence>
<gene>
    <name evidence="1" type="ORF">GLP15_289</name>
</gene>
<reference evidence="1 2" key="1">
    <citation type="journal article" date="2010" name="BMC Genomics">
        <title>Genome analysis and comparative genomics of a Giardia intestinalis assemblage E isolate.</title>
        <authorList>
            <person name="Jerlstrom-Hultqvist J."/>
            <person name="Franzen O."/>
            <person name="Ankarklev J."/>
            <person name="Xu F."/>
            <person name="Nohynkova E."/>
            <person name="Andersson J.O."/>
            <person name="Svard S.G."/>
            <person name="Andersson B."/>
        </authorList>
    </citation>
    <scope>NUCLEOTIDE SEQUENCE [LARGE SCALE GENOMIC DNA]</scope>
    <source>
        <strain evidence="1 2">P15</strain>
    </source>
</reference>
<comment type="caution">
    <text evidence="1">The sequence shown here is derived from an EMBL/GenBank/DDBJ whole genome shotgun (WGS) entry which is preliminary data.</text>
</comment>
<organism evidence="1 2">
    <name type="scientific">Giardia intestinalis (strain P15)</name>
    <name type="common">Giardia lamblia</name>
    <dbReference type="NCBI Taxonomy" id="658858"/>
    <lineage>
        <taxon>Eukaryota</taxon>
        <taxon>Metamonada</taxon>
        <taxon>Diplomonadida</taxon>
        <taxon>Hexamitidae</taxon>
        <taxon>Giardiinae</taxon>
        <taxon>Giardia</taxon>
    </lineage>
</organism>
<dbReference type="OrthoDB" id="10251170at2759"/>
<proteinExistence type="predicted"/>
<protein>
    <submittedName>
        <fullName evidence="1">Uncharacterized protein</fullName>
    </submittedName>
</protein>
<dbReference type="VEuPathDB" id="GiardiaDB:GLP15_289"/>
<accession>E1EW48</accession>
<name>E1EW48_GIAIA</name>
<sequence>MNLPDLKELRIFGVSNCNSSILTSKRFPLYLDLGYHMGLMTGAQKEYIDTLCDHASVQRKKIRDLQCTLRKKCEGAANMSHSYTLEKYSSLRLSNLQNTQSNAQSTPVKPYLSFRYNENAELPVIADCFAGSDEDFSSFLGKIAERRSLSPLAFKEGWFLKRSISPERQAKLPKLGYTKLQEKPLSPKCHSTSVSSLPPLK</sequence>
<dbReference type="OMA" id="FGVSNCN"/>
<evidence type="ECO:0000313" key="2">
    <source>
        <dbReference type="Proteomes" id="UP000008974"/>
    </source>
</evidence>
<dbReference type="Proteomes" id="UP000008974">
    <property type="component" value="Unassembled WGS sequence"/>
</dbReference>
<dbReference type="EMBL" id="ACVC01000024">
    <property type="protein sequence ID" value="EFO65577.1"/>
    <property type="molecule type" value="Genomic_DNA"/>
</dbReference>